<sequence length="85" mass="8440">MGAARIIVAGVELYGAVGLVVGLGFVTLGVLRAMPDAGHVTWGARVLLLPGAAVLWPWVLGRWVLGRGLSGGPLSGGPLTGGTGP</sequence>
<reference evidence="2" key="1">
    <citation type="journal article" date="2014" name="Int. J. Syst. Evol. Microbiol.">
        <title>Complete genome sequence of Corynebacterium casei LMG S-19264T (=DSM 44701T), isolated from a smear-ripened cheese.</title>
        <authorList>
            <consortium name="US DOE Joint Genome Institute (JGI-PGF)"/>
            <person name="Walter F."/>
            <person name="Albersmeier A."/>
            <person name="Kalinowski J."/>
            <person name="Ruckert C."/>
        </authorList>
    </citation>
    <scope>NUCLEOTIDE SEQUENCE</scope>
    <source>
        <strain evidence="2">CGMCC 1.15725</strain>
    </source>
</reference>
<keyword evidence="1" id="KW-1133">Transmembrane helix</keyword>
<evidence type="ECO:0000256" key="1">
    <source>
        <dbReference type="SAM" id="Phobius"/>
    </source>
</evidence>
<keyword evidence="1" id="KW-0812">Transmembrane</keyword>
<name>A0A8J2YTG1_9PROT</name>
<dbReference type="AlphaFoldDB" id="A0A8J2YTG1"/>
<dbReference type="EMBL" id="BMJQ01000006">
    <property type="protein sequence ID" value="GGF18783.1"/>
    <property type="molecule type" value="Genomic_DNA"/>
</dbReference>
<feature type="transmembrane region" description="Helical" evidence="1">
    <location>
        <begin position="6"/>
        <end position="30"/>
    </location>
</feature>
<proteinExistence type="predicted"/>
<dbReference type="RefSeq" id="WP_189046300.1">
    <property type="nucleotide sequence ID" value="NZ_BMJQ01000006.1"/>
</dbReference>
<protein>
    <submittedName>
        <fullName evidence="2">Uncharacterized protein</fullName>
    </submittedName>
</protein>
<feature type="transmembrane region" description="Helical" evidence="1">
    <location>
        <begin position="42"/>
        <end position="60"/>
    </location>
</feature>
<accession>A0A8J2YTG1</accession>
<evidence type="ECO:0000313" key="3">
    <source>
        <dbReference type="Proteomes" id="UP000646365"/>
    </source>
</evidence>
<evidence type="ECO:0000313" key="2">
    <source>
        <dbReference type="EMBL" id="GGF18783.1"/>
    </source>
</evidence>
<keyword evidence="1" id="KW-0472">Membrane</keyword>
<reference evidence="2" key="2">
    <citation type="submission" date="2020-09" db="EMBL/GenBank/DDBJ databases">
        <authorList>
            <person name="Sun Q."/>
            <person name="Zhou Y."/>
        </authorList>
    </citation>
    <scope>NUCLEOTIDE SEQUENCE</scope>
    <source>
        <strain evidence="2">CGMCC 1.15725</strain>
    </source>
</reference>
<dbReference type="Proteomes" id="UP000646365">
    <property type="component" value="Unassembled WGS sequence"/>
</dbReference>
<organism evidence="2 3">
    <name type="scientific">Aliidongia dinghuensis</name>
    <dbReference type="NCBI Taxonomy" id="1867774"/>
    <lineage>
        <taxon>Bacteria</taxon>
        <taxon>Pseudomonadati</taxon>
        <taxon>Pseudomonadota</taxon>
        <taxon>Alphaproteobacteria</taxon>
        <taxon>Rhodospirillales</taxon>
        <taxon>Dongiaceae</taxon>
        <taxon>Aliidongia</taxon>
    </lineage>
</organism>
<gene>
    <name evidence="2" type="ORF">GCM10011611_25830</name>
</gene>
<comment type="caution">
    <text evidence="2">The sequence shown here is derived from an EMBL/GenBank/DDBJ whole genome shotgun (WGS) entry which is preliminary data.</text>
</comment>
<keyword evidence="3" id="KW-1185">Reference proteome</keyword>